<sequence length="238" mass="25864">MESELAASISDLPDEIFEPPTNKEEEVVDHHFVAFAEPVQDPSQIFEDSNKSIPEHEVPPIPLSPASIPAAILKKAISSISLRSKPRRTVLVGVDSSKYSDAAFDFCVRQVAHDGDEIIVAHMVTTKPHGSYLLIDTGDVAEDHMKSALVDVAEAIRNHFAMRLATMIPHPRVTLRVEVRNGRSPKEDLCQLAADFGAECLVVGHAGSGTLKSLLMGSVSNYVVNHAPCPVFVARRAQ</sequence>
<comment type="caution">
    <text evidence="2">The sequence shown here is derived from an EMBL/GenBank/DDBJ whole genome shotgun (WGS) entry which is preliminary data.</text>
</comment>
<dbReference type="GeneID" id="42006841"/>
<dbReference type="AlphaFoldDB" id="A0A507BVF7"/>
<evidence type="ECO:0000259" key="1">
    <source>
        <dbReference type="Pfam" id="PF00582"/>
    </source>
</evidence>
<protein>
    <recommendedName>
        <fullName evidence="1">UspA domain-containing protein</fullName>
    </recommendedName>
</protein>
<dbReference type="InterPro" id="IPR006016">
    <property type="entry name" value="UspA"/>
</dbReference>
<dbReference type="PANTHER" id="PTHR46100">
    <property type="entry name" value="IMP2'P"/>
    <property type="match status" value="1"/>
</dbReference>
<dbReference type="PANTHER" id="PTHR46100:SF4">
    <property type="entry name" value="USPA DOMAIN-CONTAINING PROTEIN"/>
    <property type="match status" value="1"/>
</dbReference>
<dbReference type="RefSeq" id="XP_031022479.1">
    <property type="nucleotide sequence ID" value="XM_031171544.1"/>
</dbReference>
<dbReference type="Pfam" id="PF00582">
    <property type="entry name" value="Usp"/>
    <property type="match status" value="1"/>
</dbReference>
<dbReference type="OrthoDB" id="843225at2759"/>
<evidence type="ECO:0000313" key="2">
    <source>
        <dbReference type="EMBL" id="TPX30929.1"/>
    </source>
</evidence>
<dbReference type="Gene3D" id="3.40.50.620">
    <property type="entry name" value="HUPs"/>
    <property type="match status" value="1"/>
</dbReference>
<evidence type="ECO:0000313" key="3">
    <source>
        <dbReference type="Proteomes" id="UP000319731"/>
    </source>
</evidence>
<reference evidence="2 3" key="1">
    <citation type="journal article" date="2019" name="Sci. Rep.">
        <title>Comparative genomics of chytrid fungi reveal insights into the obligate biotrophic and pathogenic lifestyle of Synchytrium endobioticum.</title>
        <authorList>
            <person name="van de Vossenberg B.T.L.H."/>
            <person name="Warris S."/>
            <person name="Nguyen H.D.T."/>
            <person name="van Gent-Pelzer M.P.E."/>
            <person name="Joly D.L."/>
            <person name="van de Geest H.C."/>
            <person name="Bonants P.J.M."/>
            <person name="Smith D.S."/>
            <person name="Levesque C.A."/>
            <person name="van der Lee T.A.J."/>
        </authorList>
    </citation>
    <scope>NUCLEOTIDE SEQUENCE [LARGE SCALE GENOMIC DNA]</scope>
    <source>
        <strain evidence="2 3">JEL517</strain>
    </source>
</reference>
<gene>
    <name evidence="2" type="ORF">SmJEL517_g05618</name>
</gene>
<keyword evidence="3" id="KW-1185">Reference proteome</keyword>
<dbReference type="Proteomes" id="UP000319731">
    <property type="component" value="Unassembled WGS sequence"/>
</dbReference>
<proteinExistence type="predicted"/>
<dbReference type="STRING" id="1806994.A0A507BVF7"/>
<dbReference type="CDD" id="cd23659">
    <property type="entry name" value="USP_At3g01520-like"/>
    <property type="match status" value="1"/>
</dbReference>
<dbReference type="InterPro" id="IPR006015">
    <property type="entry name" value="Universal_stress_UspA"/>
</dbReference>
<name>A0A507BVF7_9FUNG</name>
<feature type="domain" description="UspA" evidence="1">
    <location>
        <begin position="87"/>
        <end position="235"/>
    </location>
</feature>
<dbReference type="SUPFAM" id="SSF52402">
    <property type="entry name" value="Adenine nucleotide alpha hydrolases-like"/>
    <property type="match status" value="1"/>
</dbReference>
<organism evidence="2 3">
    <name type="scientific">Synchytrium microbalum</name>
    <dbReference type="NCBI Taxonomy" id="1806994"/>
    <lineage>
        <taxon>Eukaryota</taxon>
        <taxon>Fungi</taxon>
        <taxon>Fungi incertae sedis</taxon>
        <taxon>Chytridiomycota</taxon>
        <taxon>Chytridiomycota incertae sedis</taxon>
        <taxon>Chytridiomycetes</taxon>
        <taxon>Synchytriales</taxon>
        <taxon>Synchytriaceae</taxon>
        <taxon>Synchytrium</taxon>
    </lineage>
</organism>
<dbReference type="EMBL" id="QEAO01000053">
    <property type="protein sequence ID" value="TPX30929.1"/>
    <property type="molecule type" value="Genomic_DNA"/>
</dbReference>
<dbReference type="PRINTS" id="PR01438">
    <property type="entry name" value="UNVRSLSTRESS"/>
</dbReference>
<accession>A0A507BVF7</accession>
<dbReference type="InterPro" id="IPR014729">
    <property type="entry name" value="Rossmann-like_a/b/a_fold"/>
</dbReference>